<dbReference type="GO" id="GO:0015920">
    <property type="term" value="P:lipopolysaccharide transport"/>
    <property type="evidence" value="ECO:0007669"/>
    <property type="project" value="InterPro"/>
</dbReference>
<dbReference type="eggNOG" id="COG1452">
    <property type="taxonomic scope" value="Bacteria"/>
</dbReference>
<dbReference type="GO" id="GO:1990351">
    <property type="term" value="C:transporter complex"/>
    <property type="evidence" value="ECO:0007669"/>
    <property type="project" value="TreeGrafter"/>
</dbReference>
<keyword evidence="3 4" id="KW-0998">Cell outer membrane</keyword>
<dbReference type="InterPro" id="IPR005653">
    <property type="entry name" value="OstA-like_N"/>
</dbReference>
<proteinExistence type="inferred from homology"/>
<dbReference type="RefSeq" id="WP_044056064.1">
    <property type="nucleotide sequence ID" value="NZ_CAJXAX010000005.1"/>
</dbReference>
<reference evidence="7 9" key="1">
    <citation type="submission" date="2014-06" db="EMBL/GenBank/DDBJ databases">
        <title>Genomes of Alteromonas australica, a world apart.</title>
        <authorList>
            <person name="Gonzaga A."/>
            <person name="Lopez-Perez M."/>
            <person name="Rodriguez-Valera F."/>
        </authorList>
    </citation>
    <scope>NUCLEOTIDE SEQUENCE [LARGE SCALE GENOMIC DNA]</scope>
    <source>
        <strain evidence="7 9">H 17</strain>
    </source>
</reference>
<feature type="domain" description="Organic solvent tolerance-like N-terminal" evidence="5">
    <location>
        <begin position="54"/>
        <end position="181"/>
    </location>
</feature>
<evidence type="ECO:0000256" key="2">
    <source>
        <dbReference type="ARBA" id="ARBA00023136"/>
    </source>
</evidence>
<evidence type="ECO:0000313" key="8">
    <source>
        <dbReference type="EMBL" id="HBU52604.1"/>
    </source>
</evidence>
<feature type="domain" description="LptD C-terminal" evidence="6">
    <location>
        <begin position="293"/>
        <end position="653"/>
    </location>
</feature>
<dbReference type="OrthoDB" id="9760225at2"/>
<evidence type="ECO:0000313" key="10">
    <source>
        <dbReference type="Proteomes" id="UP000264779"/>
    </source>
</evidence>
<dbReference type="KEGG" id="aaus:EP12_03760"/>
<dbReference type="Gene3D" id="2.60.450.10">
    <property type="entry name" value="Lipopolysaccharide (LPS) transport protein A like domain"/>
    <property type="match status" value="1"/>
</dbReference>
<dbReference type="InterPro" id="IPR050218">
    <property type="entry name" value="LptD"/>
</dbReference>
<protein>
    <recommendedName>
        <fullName evidence="4">LPS-assembly protein LptD</fullName>
    </recommendedName>
</protein>
<name>A0A075NZ59_9ALTE</name>
<dbReference type="AlphaFoldDB" id="A0A075NZ59"/>
<dbReference type="Proteomes" id="UP000056090">
    <property type="component" value="Chromosome"/>
</dbReference>
<sequence precursor="true">MKNTCAMLVSATFVLPVANAQENINDSTPPLSTCAVEPISFNSAALMPKGHIKVQANRTEIIQNKVALFSGNVDITSDTAVISASQAQVNENGKDLIAKGNVRYQDPQLSVESDAVSLRSEEERLEMENTKYQLTGFVGQGAAQDILLDTDTGIVLKNVSFTTCPEGDEDWMIRASEISLEKGTMWGQAKHTRFYVADVPVFYLPYFAFPVSNQRQTGLLFPELTSSSTTGVDYQQPFYWNIAPNYDMTITPRVMTLRGLQLNTEFRHLGEKSESMAYVEYLPSDNDLDSQPDRYFYRIEHQGEINDNWVLGVDFNGLSDDNYIVDLGSDYYSRADTHLYRTISLNYYSKNLLVGMHVKDFEVLGDTAESYRALPELKVNYQTPWGKYLTFNLDSELAYFDSTSESAPKATRFHVAPTVALPLRSAWGEFVAETSLLQTIYKQENIQDTDLSEDVTRTLGQARLFGALYFEKDEAWFNKDMSMTLEPKIQYLYTSYEDQTDIGQYDSTPLLTDVEGLFRGQEFTGLDRISDNNQITLGLTTRMLDKNNREQFVLSVGQIFYLEDNKVVAATKNQDRSALAAEVDWRLNKRWYLHSDVQVTTDTDKVDLSSTGIEYRKDAARFIQLSHRYVRDLSGETIDQVGVSASWPIAENWQWVGRSYRDLDGDRSIETYTGLQYESCCWAVRVVAYRNLNNRYDSTGEQSIDDFDSGVSMQFIFKGIGTSGTQRSMLEDGLFGYRQPYSLN</sequence>
<dbReference type="PANTHER" id="PTHR30189">
    <property type="entry name" value="LPS-ASSEMBLY PROTEIN"/>
    <property type="match status" value="1"/>
</dbReference>
<dbReference type="EMBL" id="DONK01000237">
    <property type="protein sequence ID" value="HBU52604.1"/>
    <property type="molecule type" value="Genomic_DNA"/>
</dbReference>
<dbReference type="PATRIC" id="fig|589873.4.peg.809"/>
<dbReference type="Proteomes" id="UP000264779">
    <property type="component" value="Unassembled WGS sequence"/>
</dbReference>
<dbReference type="InterPro" id="IPR020889">
    <property type="entry name" value="LipoPS_assembly_LptD"/>
</dbReference>
<evidence type="ECO:0000259" key="6">
    <source>
        <dbReference type="Pfam" id="PF04453"/>
    </source>
</evidence>
<evidence type="ECO:0000256" key="1">
    <source>
        <dbReference type="ARBA" id="ARBA00022729"/>
    </source>
</evidence>
<dbReference type="GeneID" id="78254034"/>
<dbReference type="GO" id="GO:0009279">
    <property type="term" value="C:cell outer membrane"/>
    <property type="evidence" value="ECO:0007669"/>
    <property type="project" value="UniProtKB-SubCell"/>
</dbReference>
<feature type="signal peptide" evidence="4">
    <location>
        <begin position="1"/>
        <end position="20"/>
    </location>
</feature>
<comment type="similarity">
    <text evidence="4">Belongs to the LptD family.</text>
</comment>
<comment type="caution">
    <text evidence="4">Lacks conserved residue(s) required for the propagation of feature annotation.</text>
</comment>
<keyword evidence="1 4" id="KW-0732">Signal</keyword>
<dbReference type="KEGG" id="aal:EP13_03650"/>
<dbReference type="Pfam" id="PF03968">
    <property type="entry name" value="LptD_N"/>
    <property type="match status" value="1"/>
</dbReference>
<dbReference type="HAMAP" id="MF_01411">
    <property type="entry name" value="LPS_assembly_LptD"/>
    <property type="match status" value="1"/>
</dbReference>
<dbReference type="InterPro" id="IPR007543">
    <property type="entry name" value="LptD_C"/>
</dbReference>
<evidence type="ECO:0000313" key="7">
    <source>
        <dbReference type="EMBL" id="AIF97865.1"/>
    </source>
</evidence>
<feature type="chain" id="PRO_5034493606" description="LPS-assembly protein LptD" evidence="4">
    <location>
        <begin position="21"/>
        <end position="744"/>
    </location>
</feature>
<dbReference type="PANTHER" id="PTHR30189:SF1">
    <property type="entry name" value="LPS-ASSEMBLY PROTEIN LPTD"/>
    <property type="match status" value="1"/>
</dbReference>
<evidence type="ECO:0000259" key="5">
    <source>
        <dbReference type="Pfam" id="PF03968"/>
    </source>
</evidence>
<reference evidence="8 10" key="2">
    <citation type="journal article" date="2018" name="Nat. Biotechnol.">
        <title>A standardized bacterial taxonomy based on genome phylogeny substantially revises the tree of life.</title>
        <authorList>
            <person name="Parks D.H."/>
            <person name="Chuvochina M."/>
            <person name="Waite D.W."/>
            <person name="Rinke C."/>
            <person name="Skarshewski A."/>
            <person name="Chaumeil P.A."/>
            <person name="Hugenholtz P."/>
        </authorList>
    </citation>
    <scope>NUCLEOTIDE SEQUENCE [LARGE SCALE GENOMIC DNA]</scope>
    <source>
        <strain evidence="8">UBA11621</strain>
    </source>
</reference>
<keyword evidence="9" id="KW-1185">Reference proteome</keyword>
<organism evidence="7 9">
    <name type="scientific">Alteromonas australica</name>
    <dbReference type="NCBI Taxonomy" id="589873"/>
    <lineage>
        <taxon>Bacteria</taxon>
        <taxon>Pseudomonadati</taxon>
        <taxon>Pseudomonadota</taxon>
        <taxon>Gammaproteobacteria</taxon>
        <taxon>Alteromonadales</taxon>
        <taxon>Alteromonadaceae</taxon>
        <taxon>Alteromonas/Salinimonas group</taxon>
        <taxon>Alteromonas</taxon>
    </lineage>
</organism>
<evidence type="ECO:0000256" key="4">
    <source>
        <dbReference type="HAMAP-Rule" id="MF_01411"/>
    </source>
</evidence>
<keyword evidence="2 4" id="KW-0472">Membrane</keyword>
<comment type="subcellular location">
    <subcellularLocation>
        <location evidence="4">Cell outer membrane</location>
    </subcellularLocation>
</comment>
<dbReference type="GO" id="GO:0043165">
    <property type="term" value="P:Gram-negative-bacterium-type cell outer membrane assembly"/>
    <property type="evidence" value="ECO:0007669"/>
    <property type="project" value="UniProtKB-UniRule"/>
</dbReference>
<dbReference type="Pfam" id="PF04453">
    <property type="entry name" value="LptD"/>
    <property type="match status" value="1"/>
</dbReference>
<dbReference type="EMBL" id="CP008849">
    <property type="protein sequence ID" value="AIF97865.1"/>
    <property type="molecule type" value="Genomic_DNA"/>
</dbReference>
<comment type="function">
    <text evidence="4">Together with LptE, is involved in the assembly of lipopolysaccharide (LPS) at the surface of the outer membrane.</text>
</comment>
<comment type="subunit">
    <text evidence="4">Component of the lipopolysaccharide transport and assembly complex. Interacts with LptE and LptA.</text>
</comment>
<gene>
    <name evidence="4" type="primary">lptD</name>
    <name evidence="8" type="ORF">DEB45_15235</name>
    <name evidence="7" type="ORF">EP13_03650</name>
</gene>
<evidence type="ECO:0000256" key="3">
    <source>
        <dbReference type="ARBA" id="ARBA00023237"/>
    </source>
</evidence>
<evidence type="ECO:0000313" key="9">
    <source>
        <dbReference type="Proteomes" id="UP000056090"/>
    </source>
</evidence>
<accession>A0A075NZ59</accession>